<proteinExistence type="predicted"/>
<keyword evidence="1" id="KW-0175">Coiled coil</keyword>
<dbReference type="Proteomes" id="UP000027441">
    <property type="component" value="Unassembled WGS sequence"/>
</dbReference>
<organism evidence="3 4">
    <name type="scientific">Glaesserella parasuis HPS9</name>
    <dbReference type="NCBI Taxonomy" id="1450513"/>
    <lineage>
        <taxon>Bacteria</taxon>
        <taxon>Pseudomonadati</taxon>
        <taxon>Pseudomonadota</taxon>
        <taxon>Gammaproteobacteria</taxon>
        <taxon>Pasteurellales</taxon>
        <taxon>Pasteurellaceae</taxon>
        <taxon>Glaesserella</taxon>
    </lineage>
</organism>
<sequence length="593" mass="67974">MSNVLMTKPEFDWTGELEKTVVNSLVTTFGLDFLLFEDKRGGDVDTVLKAREYQKEIKQKGSSTIHVSNELASQLDSNGRNIDPYKKVKYDQQGNVQKDGKGKVKKEDDYHGKSTLYTKRKAKDKEQEDLGTMVDGYTGEKINADDIKKERNGKEFEYVTELDHVVAASEIHDDLGRILSGLDGVELANSEDNLVSTHWIINNEKNDHNFKTFLEKGGVRDQRVEKMAQEITQKKSELNNSNLSQEERAKKEKELRILERKKEILENLDEEQCRKIEKDARDKYNNKINYKYYTSSKFFKSTALAAGKAGLKMGTRQALGLVLAEIWFELRERIPEIYQNLKQNFTITKFLEKIAKTLSNIFERVKERFKDLLTAFKDGAIAGFFSNISTTVMNIFLVSEKMVVKLIREMWNSIVSVIKLITFNPDNLNAKELFKGVLKILSAGLSALLGTMLNSHLNTILIFPMGDLIAAFVSALATGLMTCAFAYFIENGLSFKKLWEIINSYKNKYELMTEHMNEINAELDRYLLEWAKIEFNLNPNEIAVFVDSLEACNSELERSIVLEKEIHRRNIELPYESGNEQSTRNWLASLAVK</sequence>
<gene>
    <name evidence="3" type="ORF">HPS9_03515</name>
</gene>
<feature type="transmembrane region" description="Helical" evidence="2">
    <location>
        <begin position="440"/>
        <end position="463"/>
    </location>
</feature>
<evidence type="ECO:0000313" key="4">
    <source>
        <dbReference type="Proteomes" id="UP000027441"/>
    </source>
</evidence>
<name>A0A836MCZ2_GLAPU</name>
<evidence type="ECO:0000256" key="2">
    <source>
        <dbReference type="SAM" id="Phobius"/>
    </source>
</evidence>
<accession>A0A836MCZ2</accession>
<evidence type="ECO:0000313" key="3">
    <source>
        <dbReference type="EMBL" id="KDB46871.1"/>
    </source>
</evidence>
<dbReference type="EMBL" id="JDSN01000030">
    <property type="protein sequence ID" value="KDB46871.1"/>
    <property type="molecule type" value="Genomic_DNA"/>
</dbReference>
<dbReference type="AlphaFoldDB" id="A0A836MCZ2"/>
<feature type="coiled-coil region" evidence="1">
    <location>
        <begin position="228"/>
        <end position="271"/>
    </location>
</feature>
<reference evidence="3 4" key="1">
    <citation type="submission" date="2014-02" db="EMBL/GenBank/DDBJ databases">
        <title>Comparative genomics of Haemophilus parasuis isolated from pig lungs.</title>
        <authorList>
            <person name="Kittichotirat W."/>
            <person name="Bumgarner R.E."/>
            <person name="Lawrence P."/>
        </authorList>
    </citation>
    <scope>NUCLEOTIDE SEQUENCE [LARGE SCALE GENOMIC DNA]</scope>
    <source>
        <strain evidence="3 4">HPS9</strain>
    </source>
</reference>
<keyword evidence="2" id="KW-0472">Membrane</keyword>
<dbReference type="RefSeq" id="WP_005713485.1">
    <property type="nucleotide sequence ID" value="NZ_JDSN01000030.1"/>
</dbReference>
<keyword evidence="2" id="KW-1133">Transmembrane helix</keyword>
<feature type="transmembrane region" description="Helical" evidence="2">
    <location>
        <begin position="379"/>
        <end position="398"/>
    </location>
</feature>
<keyword evidence="2" id="KW-0812">Transmembrane</keyword>
<evidence type="ECO:0000256" key="1">
    <source>
        <dbReference type="SAM" id="Coils"/>
    </source>
</evidence>
<comment type="caution">
    <text evidence="3">The sequence shown here is derived from an EMBL/GenBank/DDBJ whole genome shotgun (WGS) entry which is preliminary data.</text>
</comment>
<feature type="coiled-coil region" evidence="1">
    <location>
        <begin position="502"/>
        <end position="529"/>
    </location>
</feature>
<protein>
    <submittedName>
        <fullName evidence="3">ATPase</fullName>
    </submittedName>
</protein>
<feature type="transmembrane region" description="Helical" evidence="2">
    <location>
        <begin position="469"/>
        <end position="489"/>
    </location>
</feature>